<proteinExistence type="predicted"/>
<dbReference type="InterPro" id="IPR002568">
    <property type="entry name" value="Carla-bd"/>
</dbReference>
<feature type="region of interest" description="Disordered" evidence="1">
    <location>
        <begin position="46"/>
        <end position="134"/>
    </location>
</feature>
<organism evidence="2 3">
    <name type="scientific">Phreatobacter stygius</name>
    <dbReference type="NCBI Taxonomy" id="1940610"/>
    <lineage>
        <taxon>Bacteria</taxon>
        <taxon>Pseudomonadati</taxon>
        <taxon>Pseudomonadota</taxon>
        <taxon>Alphaproteobacteria</taxon>
        <taxon>Hyphomicrobiales</taxon>
        <taxon>Phreatobacteraceae</taxon>
        <taxon>Phreatobacter</taxon>
    </lineage>
</organism>
<accession>A0A4D7B8S0</accession>
<dbReference type="Proteomes" id="UP000298781">
    <property type="component" value="Chromosome"/>
</dbReference>
<reference evidence="2 3" key="1">
    <citation type="submission" date="2019-04" db="EMBL/GenBank/DDBJ databases">
        <title>Phreatobacter aquaticus sp. nov.</title>
        <authorList>
            <person name="Choi A."/>
        </authorList>
    </citation>
    <scope>NUCLEOTIDE SEQUENCE [LARGE SCALE GENOMIC DNA]</scope>
    <source>
        <strain evidence="2 3">KCTC 52518</strain>
    </source>
</reference>
<sequence length="134" mass="13982">MRADWPLASGSTEFFAGADLVMKVFVRPGGIPVDSTVLDSLVSRNFGTGRSSFVPGRRSRPARRTEPCTSSSPSFRCSTRTAPSASTPGISAARSPPTRPWAQTGGAGSSSSFRAPKPPCTSSSVPTTNPPPIR</sequence>
<evidence type="ECO:0000313" key="3">
    <source>
        <dbReference type="Proteomes" id="UP000298781"/>
    </source>
</evidence>
<feature type="compositionally biased region" description="Polar residues" evidence="1">
    <location>
        <begin position="67"/>
        <end position="89"/>
    </location>
</feature>
<evidence type="ECO:0000256" key="1">
    <source>
        <dbReference type="SAM" id="MobiDB-lite"/>
    </source>
</evidence>
<dbReference type="EMBL" id="CP039690">
    <property type="protein sequence ID" value="QCI65966.1"/>
    <property type="molecule type" value="Genomic_DNA"/>
</dbReference>
<dbReference type="AlphaFoldDB" id="A0A4D7B8S0"/>
<dbReference type="Pfam" id="PF01623">
    <property type="entry name" value="Carla_C4"/>
    <property type="match status" value="1"/>
</dbReference>
<evidence type="ECO:0000313" key="2">
    <source>
        <dbReference type="EMBL" id="QCI65966.1"/>
    </source>
</evidence>
<dbReference type="GO" id="GO:0003676">
    <property type="term" value="F:nucleic acid binding"/>
    <property type="evidence" value="ECO:0007669"/>
    <property type="project" value="InterPro"/>
</dbReference>
<keyword evidence="3" id="KW-1185">Reference proteome</keyword>
<protein>
    <submittedName>
        <fullName evidence="2">Uncharacterized protein</fullName>
    </submittedName>
</protein>
<dbReference type="GO" id="GO:0006355">
    <property type="term" value="P:regulation of DNA-templated transcription"/>
    <property type="evidence" value="ECO:0007669"/>
    <property type="project" value="InterPro"/>
</dbReference>
<name>A0A4D7B8S0_9HYPH</name>
<dbReference type="KEGG" id="pstg:E8M01_18170"/>
<gene>
    <name evidence="2" type="ORF">E8M01_18170</name>
</gene>